<organism evidence="1 2">
    <name type="scientific">Streptococcus himalayensis</name>
    <dbReference type="NCBI Taxonomy" id="1888195"/>
    <lineage>
        <taxon>Bacteria</taxon>
        <taxon>Bacillati</taxon>
        <taxon>Bacillota</taxon>
        <taxon>Bacilli</taxon>
        <taxon>Lactobacillales</taxon>
        <taxon>Streptococcaceae</taxon>
        <taxon>Streptococcus</taxon>
    </lineage>
</organism>
<dbReference type="RefSeq" id="WP_068989596.1">
    <property type="nucleotide sequence ID" value="NZ_BMJN01000002.1"/>
</dbReference>
<sequence>MLNLKNAAVMELTAEELMEVEGGYQPIPNPYGGGGPSIMGYGVSGPVPNYYSSMYNGLGWWGNIPSSYYKKP</sequence>
<reference evidence="1" key="2">
    <citation type="submission" date="2020-09" db="EMBL/GenBank/DDBJ databases">
        <authorList>
            <person name="Sun Q."/>
            <person name="Zhou Y."/>
        </authorList>
    </citation>
    <scope>NUCLEOTIDE SEQUENCE</scope>
    <source>
        <strain evidence="1">CGMCC 1.15533</strain>
    </source>
</reference>
<name>A0A917A374_9STRE</name>
<dbReference type="Proteomes" id="UP000660801">
    <property type="component" value="Unassembled WGS sequence"/>
</dbReference>
<evidence type="ECO:0000313" key="1">
    <source>
        <dbReference type="EMBL" id="GGE24541.1"/>
    </source>
</evidence>
<proteinExistence type="predicted"/>
<dbReference type="AlphaFoldDB" id="A0A917A374"/>
<evidence type="ECO:0000313" key="2">
    <source>
        <dbReference type="Proteomes" id="UP000660801"/>
    </source>
</evidence>
<dbReference type="EMBL" id="BMJN01000002">
    <property type="protein sequence ID" value="GGE24541.1"/>
    <property type="molecule type" value="Genomic_DNA"/>
</dbReference>
<reference evidence="1" key="1">
    <citation type="journal article" date="2014" name="Int. J. Syst. Evol. Microbiol.">
        <title>Complete genome sequence of Corynebacterium casei LMG S-19264T (=DSM 44701T), isolated from a smear-ripened cheese.</title>
        <authorList>
            <consortium name="US DOE Joint Genome Institute (JGI-PGF)"/>
            <person name="Walter F."/>
            <person name="Albersmeier A."/>
            <person name="Kalinowski J."/>
            <person name="Ruckert C."/>
        </authorList>
    </citation>
    <scope>NUCLEOTIDE SEQUENCE</scope>
    <source>
        <strain evidence="1">CGMCC 1.15533</strain>
    </source>
</reference>
<keyword evidence="2" id="KW-1185">Reference proteome</keyword>
<protein>
    <submittedName>
        <fullName evidence="1">Uncharacterized protein</fullName>
    </submittedName>
</protein>
<comment type="caution">
    <text evidence="1">The sequence shown here is derived from an EMBL/GenBank/DDBJ whole genome shotgun (WGS) entry which is preliminary data.</text>
</comment>
<gene>
    <name evidence="1" type="ORF">GCM10011510_02060</name>
</gene>
<accession>A0A917A374</accession>